<protein>
    <submittedName>
        <fullName evidence="2">NAD-dependent epimerase/dehydratase family protein</fullName>
    </submittedName>
</protein>
<accession>A0ABY8RE35</accession>
<dbReference type="RefSeq" id="WP_282904833.1">
    <property type="nucleotide sequence ID" value="NZ_CP124855.1"/>
</dbReference>
<dbReference type="PANTHER" id="PTHR43245">
    <property type="entry name" value="BIFUNCTIONAL POLYMYXIN RESISTANCE PROTEIN ARNA"/>
    <property type="match status" value="1"/>
</dbReference>
<gene>
    <name evidence="2" type="ORF">QGN23_13850</name>
</gene>
<dbReference type="Proteomes" id="UP001241656">
    <property type="component" value="Chromosome"/>
</dbReference>
<proteinExistence type="predicted"/>
<organism evidence="2 3">
    <name type="scientific">Chryseobacterium gotjawalense</name>
    <dbReference type="NCBI Taxonomy" id="3042315"/>
    <lineage>
        <taxon>Bacteria</taxon>
        <taxon>Pseudomonadati</taxon>
        <taxon>Bacteroidota</taxon>
        <taxon>Flavobacteriia</taxon>
        <taxon>Flavobacteriales</taxon>
        <taxon>Weeksellaceae</taxon>
        <taxon>Chryseobacterium group</taxon>
        <taxon>Chryseobacterium</taxon>
    </lineage>
</organism>
<feature type="domain" description="NAD-dependent epimerase/dehydratase" evidence="1">
    <location>
        <begin position="4"/>
        <end position="211"/>
    </location>
</feature>
<sequence length="314" mass="35445">MQTIIGSGGAIGIPLAKALKKYTDHIRLVSRTPKKVNETDELFPIDVNDLSQIDKAVAGSETVYVVIGFEYKLSVWQNIWPPFMKEVINACKKHHAKLVFFDNVYMYNRSAIPLMTEASPIHAPSKKGAVRQQLHEMIMNEVEKGSLTALIARSADFYGPDNKNSALNMMVVDQLLKGKKAQALGDPDKVHTYTFTPDAAEATALLGNTNDAYNQVWHVPTTKEKLTNRQWIQLVADELKVEAKIQTVPVWLIRILGLFMPVMKELPEMNYQYEQDYIFDSSKFEKRFGITATAPKDGIRMLVENLKTSKGLQR</sequence>
<dbReference type="SUPFAM" id="SSF51735">
    <property type="entry name" value="NAD(P)-binding Rossmann-fold domains"/>
    <property type="match status" value="1"/>
</dbReference>
<dbReference type="InterPro" id="IPR001509">
    <property type="entry name" value="Epimerase_deHydtase"/>
</dbReference>
<dbReference type="InterPro" id="IPR036291">
    <property type="entry name" value="NAD(P)-bd_dom_sf"/>
</dbReference>
<keyword evidence="3" id="KW-1185">Reference proteome</keyword>
<dbReference type="PANTHER" id="PTHR43245:SF13">
    <property type="entry name" value="UDP-D-APIOSE_UDP-D-XYLOSE SYNTHASE 2"/>
    <property type="match status" value="1"/>
</dbReference>
<evidence type="ECO:0000313" key="3">
    <source>
        <dbReference type="Proteomes" id="UP001241656"/>
    </source>
</evidence>
<reference evidence="2 3" key="1">
    <citation type="submission" date="2023-05" db="EMBL/GenBank/DDBJ databases">
        <title>Genomic insight into Chryseobacterium sp. wdc7 isolated forest soil (Gotjawal).</title>
        <authorList>
            <person name="Park S.-J."/>
        </authorList>
    </citation>
    <scope>NUCLEOTIDE SEQUENCE [LARGE SCALE GENOMIC DNA]</scope>
    <source>
        <strain evidence="3">wdc7</strain>
    </source>
</reference>
<dbReference type="EMBL" id="CP124855">
    <property type="protein sequence ID" value="WHF51492.1"/>
    <property type="molecule type" value="Genomic_DNA"/>
</dbReference>
<dbReference type="InterPro" id="IPR050177">
    <property type="entry name" value="Lipid_A_modif_metabolic_enz"/>
</dbReference>
<dbReference type="Gene3D" id="3.40.50.720">
    <property type="entry name" value="NAD(P)-binding Rossmann-like Domain"/>
    <property type="match status" value="1"/>
</dbReference>
<dbReference type="Pfam" id="PF01370">
    <property type="entry name" value="Epimerase"/>
    <property type="match status" value="1"/>
</dbReference>
<evidence type="ECO:0000259" key="1">
    <source>
        <dbReference type="Pfam" id="PF01370"/>
    </source>
</evidence>
<evidence type="ECO:0000313" key="2">
    <source>
        <dbReference type="EMBL" id="WHF51492.1"/>
    </source>
</evidence>
<name>A0ABY8RE35_9FLAO</name>